<keyword evidence="7" id="KW-1185">Reference proteome</keyword>
<dbReference type="EMBL" id="CP031223">
    <property type="protein sequence ID" value="QFG00464.1"/>
    <property type="molecule type" value="Genomic_DNA"/>
</dbReference>
<dbReference type="Pfam" id="PF00005">
    <property type="entry name" value="ABC_tran"/>
    <property type="match status" value="1"/>
</dbReference>
<evidence type="ECO:0000256" key="2">
    <source>
        <dbReference type="ARBA" id="ARBA00022448"/>
    </source>
</evidence>
<dbReference type="CDD" id="cd03235">
    <property type="entry name" value="ABC_Metallic_Cations"/>
    <property type="match status" value="1"/>
</dbReference>
<evidence type="ECO:0000256" key="4">
    <source>
        <dbReference type="ARBA" id="ARBA00022840"/>
    </source>
</evidence>
<dbReference type="InterPro" id="IPR003593">
    <property type="entry name" value="AAA+_ATPase"/>
</dbReference>
<dbReference type="GO" id="GO:0005524">
    <property type="term" value="F:ATP binding"/>
    <property type="evidence" value="ECO:0007669"/>
    <property type="project" value="UniProtKB-KW"/>
</dbReference>
<dbReference type="PROSITE" id="PS00211">
    <property type="entry name" value="ABC_TRANSPORTER_1"/>
    <property type="match status" value="1"/>
</dbReference>
<dbReference type="InterPro" id="IPR003439">
    <property type="entry name" value="ABC_transporter-like_ATP-bd"/>
</dbReference>
<keyword evidence="2" id="KW-0813">Transport</keyword>
<dbReference type="SMART" id="SM00382">
    <property type="entry name" value="AAA"/>
    <property type="match status" value="1"/>
</dbReference>
<sequence length="248" mass="27868">MNTVLEVSNLHVSYLGNEALNNINFNVPARKLVGIVGPNGAGKSTLLKSMLGLIPKDAGNIMIQGKKIEEMRKQIAYIPQRSNIDFDFPISVLETVTLGTYPHLRIFERAKKKEKEWALECLEKVGMQDFKDRQIGELSGGQQQRVFLARALAQRTDILFLDEPFVGIDVTSEEMIMKILKDLRDEGKTVLIVHHDLSSIENYFDEVVLLNKELVSFGAVEEVMTPEKVAYAYGSQLSFLVDLVVKPT</sequence>
<proteinExistence type="inferred from homology"/>
<dbReference type="PANTHER" id="PTHR42734:SF5">
    <property type="entry name" value="IRON TRANSPORT SYSTEM ATP-BINDING PROTEIN HI_0361-RELATED"/>
    <property type="match status" value="1"/>
</dbReference>
<dbReference type="FunFam" id="3.40.50.300:FF:000134">
    <property type="entry name" value="Iron-enterobactin ABC transporter ATP-binding protein"/>
    <property type="match status" value="1"/>
</dbReference>
<evidence type="ECO:0000313" key="7">
    <source>
        <dbReference type="Proteomes" id="UP000325517"/>
    </source>
</evidence>
<dbReference type="AlphaFoldDB" id="A0A5J6SSH6"/>
<dbReference type="PROSITE" id="PS50893">
    <property type="entry name" value="ABC_TRANSPORTER_2"/>
    <property type="match status" value="1"/>
</dbReference>
<dbReference type="KEGG" id="psyo:PB01_17560"/>
<evidence type="ECO:0000259" key="5">
    <source>
        <dbReference type="PROSITE" id="PS50893"/>
    </source>
</evidence>
<dbReference type="RefSeq" id="WP_151701344.1">
    <property type="nucleotide sequence ID" value="NZ_CP031223.1"/>
</dbReference>
<dbReference type="InterPro" id="IPR017871">
    <property type="entry name" value="ABC_transporter-like_CS"/>
</dbReference>
<dbReference type="InterPro" id="IPR027417">
    <property type="entry name" value="P-loop_NTPase"/>
</dbReference>
<organism evidence="6 7">
    <name type="scientific">Psychrobacillus glaciei</name>
    <dbReference type="NCBI Taxonomy" id="2283160"/>
    <lineage>
        <taxon>Bacteria</taxon>
        <taxon>Bacillati</taxon>
        <taxon>Bacillota</taxon>
        <taxon>Bacilli</taxon>
        <taxon>Bacillales</taxon>
        <taxon>Bacillaceae</taxon>
        <taxon>Psychrobacillus</taxon>
    </lineage>
</organism>
<keyword evidence="3" id="KW-0547">Nucleotide-binding</keyword>
<evidence type="ECO:0000313" key="6">
    <source>
        <dbReference type="EMBL" id="QFG00464.1"/>
    </source>
</evidence>
<gene>
    <name evidence="6" type="ORF">PB01_17560</name>
</gene>
<dbReference type="SUPFAM" id="SSF52540">
    <property type="entry name" value="P-loop containing nucleoside triphosphate hydrolases"/>
    <property type="match status" value="1"/>
</dbReference>
<dbReference type="PANTHER" id="PTHR42734">
    <property type="entry name" value="METAL TRANSPORT SYSTEM ATP-BINDING PROTEIN TM_0124-RELATED"/>
    <property type="match status" value="1"/>
</dbReference>
<dbReference type="Proteomes" id="UP000325517">
    <property type="component" value="Chromosome"/>
</dbReference>
<dbReference type="OrthoDB" id="9806726at2"/>
<protein>
    <submittedName>
        <fullName evidence="6">Metal ABC transporter ATP-binding protein</fullName>
    </submittedName>
</protein>
<feature type="domain" description="ABC transporter" evidence="5">
    <location>
        <begin position="5"/>
        <end position="237"/>
    </location>
</feature>
<dbReference type="InterPro" id="IPR050153">
    <property type="entry name" value="Metal_Ion_Import_ABC"/>
</dbReference>
<name>A0A5J6SSH6_9BACI</name>
<dbReference type="GO" id="GO:0016887">
    <property type="term" value="F:ATP hydrolysis activity"/>
    <property type="evidence" value="ECO:0007669"/>
    <property type="project" value="InterPro"/>
</dbReference>
<dbReference type="Gene3D" id="3.40.50.300">
    <property type="entry name" value="P-loop containing nucleotide triphosphate hydrolases"/>
    <property type="match status" value="1"/>
</dbReference>
<reference evidence="6 7" key="1">
    <citation type="submission" date="2018-07" db="EMBL/GenBank/DDBJ databases">
        <title>Complete genome sequence of Psychrobacillus sp. PB01, isolated from iceberg, and comparative genome analysis of Psychrobacillus strains.</title>
        <authorList>
            <person name="Lee P.C."/>
        </authorList>
    </citation>
    <scope>NUCLEOTIDE SEQUENCE [LARGE SCALE GENOMIC DNA]</scope>
    <source>
        <strain evidence="6 7">PB01</strain>
    </source>
</reference>
<accession>A0A5J6SSH6</accession>
<evidence type="ECO:0000256" key="1">
    <source>
        <dbReference type="ARBA" id="ARBA00005417"/>
    </source>
</evidence>
<comment type="similarity">
    <text evidence="1">Belongs to the ABC transporter superfamily.</text>
</comment>
<evidence type="ECO:0000256" key="3">
    <source>
        <dbReference type="ARBA" id="ARBA00022741"/>
    </source>
</evidence>
<keyword evidence="4 6" id="KW-0067">ATP-binding</keyword>